<feature type="domain" description="ABC3 transporter permease C-terminal" evidence="8">
    <location>
        <begin position="327"/>
        <end position="464"/>
    </location>
</feature>
<dbReference type="GO" id="GO:0022857">
    <property type="term" value="F:transmembrane transporter activity"/>
    <property type="evidence" value="ECO:0007669"/>
    <property type="project" value="TreeGrafter"/>
</dbReference>
<evidence type="ECO:0000313" key="10">
    <source>
        <dbReference type="EMBL" id="HIX65949.1"/>
    </source>
</evidence>
<reference evidence="10" key="2">
    <citation type="submission" date="2021-04" db="EMBL/GenBank/DDBJ databases">
        <authorList>
            <person name="Gilroy R."/>
        </authorList>
    </citation>
    <scope>NUCLEOTIDE SEQUENCE</scope>
    <source>
        <strain evidence="10">CHK188-5543</strain>
    </source>
</reference>
<accession>A0A9D1WRK6</accession>
<dbReference type="PANTHER" id="PTHR30572:SF4">
    <property type="entry name" value="ABC TRANSPORTER PERMEASE YTRF"/>
    <property type="match status" value="1"/>
</dbReference>
<dbReference type="EMBL" id="DXES01000150">
    <property type="protein sequence ID" value="HIX65949.1"/>
    <property type="molecule type" value="Genomic_DNA"/>
</dbReference>
<evidence type="ECO:0000256" key="7">
    <source>
        <dbReference type="SAM" id="Phobius"/>
    </source>
</evidence>
<dbReference type="Pfam" id="PF02687">
    <property type="entry name" value="FtsX"/>
    <property type="match status" value="1"/>
</dbReference>
<gene>
    <name evidence="10" type="ORF">H9736_06840</name>
</gene>
<feature type="transmembrane region" description="Helical" evidence="7">
    <location>
        <begin position="433"/>
        <end position="455"/>
    </location>
</feature>
<name>A0A9D1WRK6_9FIRM</name>
<evidence type="ECO:0000256" key="3">
    <source>
        <dbReference type="ARBA" id="ARBA00022692"/>
    </source>
</evidence>
<reference evidence="10" key="1">
    <citation type="journal article" date="2021" name="PeerJ">
        <title>Extensive microbial diversity within the chicken gut microbiome revealed by metagenomics and culture.</title>
        <authorList>
            <person name="Gilroy R."/>
            <person name="Ravi A."/>
            <person name="Getino M."/>
            <person name="Pursley I."/>
            <person name="Horton D.L."/>
            <person name="Alikhan N.F."/>
            <person name="Baker D."/>
            <person name="Gharbi K."/>
            <person name="Hall N."/>
            <person name="Watson M."/>
            <person name="Adriaenssens E.M."/>
            <person name="Foster-Nyarko E."/>
            <person name="Jarju S."/>
            <person name="Secka A."/>
            <person name="Antonio M."/>
            <person name="Oren A."/>
            <person name="Chaudhuri R.R."/>
            <person name="La Ragione R."/>
            <person name="Hildebrand F."/>
            <person name="Pallen M.J."/>
        </authorList>
    </citation>
    <scope>NUCLEOTIDE SEQUENCE</scope>
    <source>
        <strain evidence="10">CHK188-5543</strain>
    </source>
</reference>
<dbReference type="Pfam" id="PF12704">
    <property type="entry name" value="MacB_PCD"/>
    <property type="match status" value="1"/>
</dbReference>
<feature type="transmembrane region" description="Helical" evidence="7">
    <location>
        <begin position="370"/>
        <end position="394"/>
    </location>
</feature>
<sequence>MRTSDLVAMCFGNLFRRKLRSILTIMAVLVGTAMIVIMVSIGEGMNLSQEAMLAQMGDLTIIQVMNYNGRTETGETLVLDDAAVAQMQDMEGVVVATPIYTSSYFTPNLYAGKKDRYQASWANITGVYAEAMPLLGYELIEGEYPTGPQVNQKKPIQVVVGEYMAFSFEDSKSKYNSYTWPETDENGNLIRDPFVDIHTDEIYVSSKMPEKYTNDSDDDQVEVRRELEIVGRLKEDWNKGYETSQGILMDINDLKALEEAYIKENKIAVNQDSQKGYSQVKVKVESMEDVDRVETQIQEMGYDTSSMESIRKPMQEQVRQQQLFLGLIGFVTLVVAAIGIANTMFMSIYERTREIGVMKVLGCRVGNIRSVFLLEAGVIGFIGGCIGVGVSYGISFLINSLSLSGGGGGGSLLGGMFGGMMGGSSTGLPMSVIPLWLAGSAILFATIIGLLSGVLPANRAMRISALEAIKHE</sequence>
<evidence type="ECO:0000313" key="11">
    <source>
        <dbReference type="Proteomes" id="UP000886800"/>
    </source>
</evidence>
<evidence type="ECO:0000256" key="4">
    <source>
        <dbReference type="ARBA" id="ARBA00022989"/>
    </source>
</evidence>
<keyword evidence="4 7" id="KW-1133">Transmembrane helix</keyword>
<comment type="caution">
    <text evidence="10">The sequence shown here is derived from an EMBL/GenBank/DDBJ whole genome shotgun (WGS) entry which is preliminary data.</text>
</comment>
<keyword evidence="5 7" id="KW-0472">Membrane</keyword>
<organism evidence="10 11">
    <name type="scientific">Candidatus Anaerotruncus excrementipullorum</name>
    <dbReference type="NCBI Taxonomy" id="2838465"/>
    <lineage>
        <taxon>Bacteria</taxon>
        <taxon>Bacillati</taxon>
        <taxon>Bacillota</taxon>
        <taxon>Clostridia</taxon>
        <taxon>Eubacteriales</taxon>
        <taxon>Oscillospiraceae</taxon>
        <taxon>Anaerotruncus</taxon>
    </lineage>
</organism>
<evidence type="ECO:0000256" key="1">
    <source>
        <dbReference type="ARBA" id="ARBA00004651"/>
    </source>
</evidence>
<dbReference type="InterPro" id="IPR003838">
    <property type="entry name" value="ABC3_permease_C"/>
</dbReference>
<feature type="domain" description="MacB-like periplasmic core" evidence="9">
    <location>
        <begin position="21"/>
        <end position="165"/>
    </location>
</feature>
<evidence type="ECO:0000259" key="9">
    <source>
        <dbReference type="Pfam" id="PF12704"/>
    </source>
</evidence>
<protein>
    <submittedName>
        <fullName evidence="10">ABC transporter permease</fullName>
    </submittedName>
</protein>
<dbReference type="PANTHER" id="PTHR30572">
    <property type="entry name" value="MEMBRANE COMPONENT OF TRANSPORTER-RELATED"/>
    <property type="match status" value="1"/>
</dbReference>
<feature type="transmembrane region" description="Helical" evidence="7">
    <location>
        <begin position="323"/>
        <end position="349"/>
    </location>
</feature>
<feature type="transmembrane region" description="Helical" evidence="7">
    <location>
        <begin position="21"/>
        <end position="42"/>
    </location>
</feature>
<evidence type="ECO:0000259" key="8">
    <source>
        <dbReference type="Pfam" id="PF02687"/>
    </source>
</evidence>
<evidence type="ECO:0000256" key="2">
    <source>
        <dbReference type="ARBA" id="ARBA00022475"/>
    </source>
</evidence>
<dbReference type="Proteomes" id="UP000886800">
    <property type="component" value="Unassembled WGS sequence"/>
</dbReference>
<dbReference type="GO" id="GO:0005886">
    <property type="term" value="C:plasma membrane"/>
    <property type="evidence" value="ECO:0007669"/>
    <property type="project" value="UniProtKB-SubCell"/>
</dbReference>
<comment type="subcellular location">
    <subcellularLocation>
        <location evidence="1">Cell membrane</location>
        <topology evidence="1">Multi-pass membrane protein</topology>
    </subcellularLocation>
</comment>
<keyword evidence="3 7" id="KW-0812">Transmembrane</keyword>
<comment type="similarity">
    <text evidence="6">Belongs to the ABC-4 integral membrane protein family.</text>
</comment>
<dbReference type="InterPro" id="IPR025857">
    <property type="entry name" value="MacB_PCD"/>
</dbReference>
<dbReference type="AlphaFoldDB" id="A0A9D1WRK6"/>
<evidence type="ECO:0000256" key="5">
    <source>
        <dbReference type="ARBA" id="ARBA00023136"/>
    </source>
</evidence>
<keyword evidence="2" id="KW-1003">Cell membrane</keyword>
<dbReference type="InterPro" id="IPR050250">
    <property type="entry name" value="Macrolide_Exporter_MacB"/>
</dbReference>
<evidence type="ECO:0000256" key="6">
    <source>
        <dbReference type="ARBA" id="ARBA00038076"/>
    </source>
</evidence>
<proteinExistence type="inferred from homology"/>